<dbReference type="PANTHER" id="PTHR43074">
    <property type="entry name" value="OMEGA-3 POLYUNSATURATED FATTY ACID SYNTHASE PFAB-RELATED"/>
    <property type="match status" value="1"/>
</dbReference>
<keyword evidence="1 3" id="KW-0808">Transferase</keyword>
<dbReference type="EMBL" id="QPJT01000002">
    <property type="protein sequence ID" value="RCX20120.1"/>
    <property type="molecule type" value="Genomic_DNA"/>
</dbReference>
<dbReference type="Gene3D" id="3.40.47.10">
    <property type="match status" value="2"/>
</dbReference>
<dbReference type="PANTHER" id="PTHR43074:SF1">
    <property type="entry name" value="BETA-KETOACYL SYNTHASE FAMILY PROTEIN-RELATED"/>
    <property type="match status" value="1"/>
</dbReference>
<dbReference type="RefSeq" id="WP_114296234.1">
    <property type="nucleotide sequence ID" value="NZ_QPJT01000002.1"/>
</dbReference>
<dbReference type="InterPro" id="IPR014031">
    <property type="entry name" value="Ketoacyl_synth_C"/>
</dbReference>
<dbReference type="Proteomes" id="UP000253034">
    <property type="component" value="Unassembled WGS sequence"/>
</dbReference>
<dbReference type="InterPro" id="IPR016035">
    <property type="entry name" value="Acyl_Trfase/lysoPLipase"/>
</dbReference>
<dbReference type="SUPFAM" id="SSF53901">
    <property type="entry name" value="Thiolase-like"/>
    <property type="match status" value="4"/>
</dbReference>
<sequence>MGKIAVLGMGCLFPGYTDKTAFWDKIMGKQLLTTAESYQGRTIERGALTSEQEKREQFFRNVFEAPLLEELEGLGQLYKWTAYVCREALKESGYMGNCDVLRRAGMVMGTLSMPVKENVDIMNSFLKHDLQMQICDLLEDQGFVMNLPKSNDNVDKAGAFTDTEPPVAVARILSLGGPVLSFNSACATPLYAIKLASVYLEANRADIMIAGSHCSNEIVAGNCGLFDILGVLCNEGESRPFDRNSKGLIAGSGAGAFVLKRLEDAVRDNDTILAVIESVGWSNDGGGKSILAPDPAGQLLSYEDAYRDGVSDQIDYIECHATGTRAGDQAELDSLSGFFKPRGVKPLIGALKGNTGHFFTASANAAIAKVILAMRNGIIPATVRVNEALKSSDGYFSGDDMVLENMPWPMKGGKKRGGVNAFGFGGINAHLVLSEYRPEEDLETGIKEREPAGEGIKSKELPSVAIVGMGIHIGPIDSVNKFFRVLLKGKPVRQTPDTYRWRDIQQNSRQLEALGLCEMPEGAYINSFPFDFIKYKFAPKENTYLLRRDMLLLNVAEQALKDAGIRPGDCKNTCVIINCSQDFSDLHFMASEEIKEDIISSIRQSCPNLNERQVLEVFRIVREGEMEKENTNSVTGIIPNVRVNRISAHWKFKGPSFMLMERENSIARALELSQFLLGEGAVDCAVIGSVELSGELEHIFMQKELGRLQHLNEWGIGEGAAVLVLKRKDKAQSEGNRIYALMEGVALSGGASGAGADGQNVQARIEEYMLQALEQAKIGQKELGYLELPHALYPGEKEKALRLYSQKHAQLLDAVQTGSVEQVLGCCFSLTAAAGVIKNALQLYYKVKFPSDNAASLKPWMCLGDKRASAVGSFTSNGNCSQIVLTDYREGIGDKEGKPAHTSTVMVAVAGECEKELEESLKSLEKEASGNKSLKRISRDSIRLLEKRDTLKRALTIALVCESKESLLEEIHMAVEGMKKAFSSNKPWQSRRGSYFTPQPSGRDKKVVWMCPPGRMVSPDRVFDILLMYPDLKYILGQSLEADPENRQRYMEFEDKIRDSSFEEYFVEFSITKMTMELVRTKAGILPDMLIGASMGEIASMYASDSLDYGEGKEGRVQGVLSKLDKYAEFVNDKNIFERYFGHKVECWENWYVVQPVEDVRAAVEDEAMVFISIIGSPTDVIISGEREACRRVLGRLGGYRMQLDGSSHIHTPVSGLYYDELYNMERAGGMHIKQGLPFTLYSTCFKAPMENTNEAFSRNIAGILTETVDFAGVLNTAYDDGGRIFINLGTNELCTKWAENTLDKNDVLILSLHGSQGLFEDNWYRFLSKIVSHNLAVSTDKLCMSEDAGIDERPGFIRPVSTGLPHHRDNVAKYENRQRVKALEEKQLPLHKSVPLHEAAPLHPAAPAAAREEVAYTQAYGGIKGLCMQAMSQNVQAFVQYQQNQDMLMQYVKTLAHSEFARKLKGSGSTSFALRMEQKRPCIWDYDEVIEMTCGSMSKVLGNEYAEVDSYPVRGRMPAPPFLFVTRITAIKAELGCYKPSMIEMEYDIDKSCIFAIGERVSSVMFTESAQIGIFLVSYIGIDISSKGSLRYRIADTKTVFHDYLPGVGDTIRGVFEINSFIKSGDTTLVSATYKCYHGDRLFLSMDAMGGFFTTQDLENSKGLITKPQTAASAETSRQKRFTPYAVCSKSSFEKEDMESFYNGRFDICFGSQEFSLPRSKRYFISPYARMVDRIKEINFTGGSCGLGEVWAEKELLPEHWAFDAHFKNDPVFPGSLMLDAVNQCLFFFAAYSGVLSQYPSMNIGSIKDSSMKTVFRGQVERAVSMLRFHISIKEIVRQPQLCFYVDANVFWGDKNVLRTENISLTIE</sequence>
<dbReference type="Pfam" id="PF07977">
    <property type="entry name" value="FabA"/>
    <property type="match status" value="1"/>
</dbReference>
<dbReference type="InterPro" id="IPR052568">
    <property type="entry name" value="PKS-FAS_Synthase"/>
</dbReference>
<dbReference type="SMART" id="SM00825">
    <property type="entry name" value="PKS_KS"/>
    <property type="match status" value="1"/>
</dbReference>
<comment type="caution">
    <text evidence="3">The sequence shown here is derived from an EMBL/GenBank/DDBJ whole genome shotgun (WGS) entry which is preliminary data.</text>
</comment>
<dbReference type="InterPro" id="IPR020841">
    <property type="entry name" value="PKS_Beta-ketoAc_synthase_dom"/>
</dbReference>
<dbReference type="InterPro" id="IPR014043">
    <property type="entry name" value="Acyl_transferase_dom"/>
</dbReference>
<protein>
    <submittedName>
        <fullName evidence="3">Acyl transferase domain-containing protein</fullName>
    </submittedName>
</protein>
<accession>A0A369BF05</accession>
<evidence type="ECO:0000313" key="4">
    <source>
        <dbReference type="Proteomes" id="UP000253034"/>
    </source>
</evidence>
<name>A0A369BF05_9FIRM</name>
<evidence type="ECO:0000256" key="1">
    <source>
        <dbReference type="RuleBase" id="RU003694"/>
    </source>
</evidence>
<dbReference type="PROSITE" id="PS52004">
    <property type="entry name" value="KS3_2"/>
    <property type="match status" value="2"/>
</dbReference>
<dbReference type="Pfam" id="PF02801">
    <property type="entry name" value="Ketoacyl-synt_C"/>
    <property type="match status" value="1"/>
</dbReference>
<keyword evidence="4" id="KW-1185">Reference proteome</keyword>
<dbReference type="SUPFAM" id="SSF52151">
    <property type="entry name" value="FabD/lysophospholipase-like"/>
    <property type="match status" value="1"/>
</dbReference>
<dbReference type="SMART" id="SM00827">
    <property type="entry name" value="PKS_AT"/>
    <property type="match status" value="1"/>
</dbReference>
<evidence type="ECO:0000313" key="3">
    <source>
        <dbReference type="EMBL" id="RCX20120.1"/>
    </source>
</evidence>
<organism evidence="3 4">
    <name type="scientific">Anaerobacterium chartisolvens</name>
    <dbReference type="NCBI Taxonomy" id="1297424"/>
    <lineage>
        <taxon>Bacteria</taxon>
        <taxon>Bacillati</taxon>
        <taxon>Bacillota</taxon>
        <taxon>Clostridia</taxon>
        <taxon>Eubacteriales</taxon>
        <taxon>Oscillospiraceae</taxon>
        <taxon>Anaerobacterium</taxon>
    </lineage>
</organism>
<dbReference type="InterPro" id="IPR029069">
    <property type="entry name" value="HotDog_dom_sf"/>
</dbReference>
<dbReference type="InterPro" id="IPR013114">
    <property type="entry name" value="FabA_FabZ"/>
</dbReference>
<dbReference type="Gene3D" id="3.40.366.10">
    <property type="entry name" value="Malonyl-Coenzyme A Acyl Carrier Protein, domain 2"/>
    <property type="match status" value="1"/>
</dbReference>
<feature type="domain" description="Ketosynthase family 3 (KS3)" evidence="2">
    <location>
        <begin position="461"/>
        <end position="887"/>
    </location>
</feature>
<dbReference type="Gene3D" id="3.30.70.250">
    <property type="entry name" value="Malonyl-CoA ACP transacylase, ACP-binding"/>
    <property type="match status" value="1"/>
</dbReference>
<dbReference type="Gene3D" id="3.10.129.10">
    <property type="entry name" value="Hotdog Thioesterase"/>
    <property type="match status" value="2"/>
</dbReference>
<feature type="domain" description="Ketosynthase family 3 (KS3)" evidence="2">
    <location>
        <begin position="1"/>
        <end position="435"/>
    </location>
</feature>
<dbReference type="OrthoDB" id="9765680at2"/>
<dbReference type="Pfam" id="PF00109">
    <property type="entry name" value="ketoacyl-synt"/>
    <property type="match status" value="2"/>
</dbReference>
<proteinExistence type="inferred from homology"/>
<reference evidence="3 4" key="1">
    <citation type="submission" date="2018-07" db="EMBL/GenBank/DDBJ databases">
        <title>Genomic Encyclopedia of Type Strains, Phase IV (KMG-IV): sequencing the most valuable type-strain genomes for metagenomic binning, comparative biology and taxonomic classification.</title>
        <authorList>
            <person name="Goeker M."/>
        </authorList>
    </citation>
    <scope>NUCLEOTIDE SEQUENCE [LARGE SCALE GENOMIC DNA]</scope>
    <source>
        <strain evidence="3 4">DSM 27016</strain>
    </source>
</reference>
<dbReference type="InterPro" id="IPR016039">
    <property type="entry name" value="Thiolase-like"/>
</dbReference>
<gene>
    <name evidence="3" type="ORF">DFR58_102190</name>
</gene>
<dbReference type="GO" id="GO:0016746">
    <property type="term" value="F:acyltransferase activity"/>
    <property type="evidence" value="ECO:0007669"/>
    <property type="project" value="InterPro"/>
</dbReference>
<evidence type="ECO:0000259" key="2">
    <source>
        <dbReference type="PROSITE" id="PS52004"/>
    </source>
</evidence>
<comment type="similarity">
    <text evidence="1">Belongs to the thiolase-like superfamily. Beta-ketoacyl-ACP synthases family.</text>
</comment>
<dbReference type="InterPro" id="IPR001227">
    <property type="entry name" value="Ac_transferase_dom_sf"/>
</dbReference>
<dbReference type="InterPro" id="IPR014030">
    <property type="entry name" value="Ketoacyl_synth_N"/>
</dbReference>
<dbReference type="SUPFAM" id="SSF54637">
    <property type="entry name" value="Thioesterase/thiol ester dehydrase-isomerase"/>
    <property type="match status" value="2"/>
</dbReference>
<dbReference type="CDD" id="cd00833">
    <property type="entry name" value="PKS"/>
    <property type="match status" value="1"/>
</dbReference>